<evidence type="ECO:0000313" key="3">
    <source>
        <dbReference type="Proteomes" id="UP000593564"/>
    </source>
</evidence>
<feature type="compositionally biased region" description="Basic and acidic residues" evidence="1">
    <location>
        <begin position="25"/>
        <end position="51"/>
    </location>
</feature>
<gene>
    <name evidence="2" type="ORF">HYC85_029205</name>
</gene>
<name>A0A7J7G192_CAMSI</name>
<sequence>METQPFHTNQQSMDDSSSEPQRLTSESDCKETRRKTTEDKAVRGGTEHGRSSCEAVDTPSAHTIAEVSED</sequence>
<dbReference type="AlphaFoldDB" id="A0A7J7G192"/>
<comment type="caution">
    <text evidence="2">The sequence shown here is derived from an EMBL/GenBank/DDBJ whole genome shotgun (WGS) entry which is preliminary data.</text>
</comment>
<evidence type="ECO:0000313" key="2">
    <source>
        <dbReference type="EMBL" id="KAF5933034.1"/>
    </source>
</evidence>
<keyword evidence="3" id="KW-1185">Reference proteome</keyword>
<accession>A0A7J7G192</accession>
<dbReference type="EMBL" id="JACBKZ010000014">
    <property type="protein sequence ID" value="KAF5933034.1"/>
    <property type="molecule type" value="Genomic_DNA"/>
</dbReference>
<reference evidence="3" key="1">
    <citation type="journal article" date="2020" name="Nat. Commun.">
        <title>Genome assembly of wild tea tree DASZ reveals pedigree and selection history of tea varieties.</title>
        <authorList>
            <person name="Zhang W."/>
            <person name="Zhang Y."/>
            <person name="Qiu H."/>
            <person name="Guo Y."/>
            <person name="Wan H."/>
            <person name="Zhang X."/>
            <person name="Scossa F."/>
            <person name="Alseekh S."/>
            <person name="Zhang Q."/>
            <person name="Wang P."/>
            <person name="Xu L."/>
            <person name="Schmidt M.H."/>
            <person name="Jia X."/>
            <person name="Li D."/>
            <person name="Zhu A."/>
            <person name="Guo F."/>
            <person name="Chen W."/>
            <person name="Ni D."/>
            <person name="Usadel B."/>
            <person name="Fernie A.R."/>
            <person name="Wen W."/>
        </authorList>
    </citation>
    <scope>NUCLEOTIDE SEQUENCE [LARGE SCALE GENOMIC DNA]</scope>
    <source>
        <strain evidence="3">cv. G240</strain>
    </source>
</reference>
<reference evidence="2 3" key="2">
    <citation type="submission" date="2020-07" db="EMBL/GenBank/DDBJ databases">
        <title>Genome assembly of wild tea tree DASZ reveals pedigree and selection history of tea varieties.</title>
        <authorList>
            <person name="Zhang W."/>
        </authorList>
    </citation>
    <scope>NUCLEOTIDE SEQUENCE [LARGE SCALE GENOMIC DNA]</scope>
    <source>
        <strain evidence="3">cv. G240</strain>
        <tissue evidence="2">Leaf</tissue>
    </source>
</reference>
<evidence type="ECO:0000256" key="1">
    <source>
        <dbReference type="SAM" id="MobiDB-lite"/>
    </source>
</evidence>
<feature type="region of interest" description="Disordered" evidence="1">
    <location>
        <begin position="1"/>
        <end position="70"/>
    </location>
</feature>
<feature type="compositionally biased region" description="Polar residues" evidence="1">
    <location>
        <begin position="1"/>
        <end position="24"/>
    </location>
</feature>
<dbReference type="Proteomes" id="UP000593564">
    <property type="component" value="Unassembled WGS sequence"/>
</dbReference>
<proteinExistence type="predicted"/>
<organism evidence="2 3">
    <name type="scientific">Camellia sinensis</name>
    <name type="common">Tea plant</name>
    <name type="synonym">Thea sinensis</name>
    <dbReference type="NCBI Taxonomy" id="4442"/>
    <lineage>
        <taxon>Eukaryota</taxon>
        <taxon>Viridiplantae</taxon>
        <taxon>Streptophyta</taxon>
        <taxon>Embryophyta</taxon>
        <taxon>Tracheophyta</taxon>
        <taxon>Spermatophyta</taxon>
        <taxon>Magnoliopsida</taxon>
        <taxon>eudicotyledons</taxon>
        <taxon>Gunneridae</taxon>
        <taxon>Pentapetalae</taxon>
        <taxon>asterids</taxon>
        <taxon>Ericales</taxon>
        <taxon>Theaceae</taxon>
        <taxon>Camellia</taxon>
    </lineage>
</organism>
<protein>
    <submittedName>
        <fullName evidence="2">Uncharacterized protein</fullName>
    </submittedName>
</protein>